<name>A0A151QVM0_CAJCA</name>
<organism evidence="1 2">
    <name type="scientific">Cajanus cajan</name>
    <name type="common">Pigeon pea</name>
    <name type="synonym">Cajanus indicus</name>
    <dbReference type="NCBI Taxonomy" id="3821"/>
    <lineage>
        <taxon>Eukaryota</taxon>
        <taxon>Viridiplantae</taxon>
        <taxon>Streptophyta</taxon>
        <taxon>Embryophyta</taxon>
        <taxon>Tracheophyta</taxon>
        <taxon>Spermatophyta</taxon>
        <taxon>Magnoliopsida</taxon>
        <taxon>eudicotyledons</taxon>
        <taxon>Gunneridae</taxon>
        <taxon>Pentapetalae</taxon>
        <taxon>rosids</taxon>
        <taxon>fabids</taxon>
        <taxon>Fabales</taxon>
        <taxon>Fabaceae</taxon>
        <taxon>Papilionoideae</taxon>
        <taxon>50 kb inversion clade</taxon>
        <taxon>NPAAA clade</taxon>
        <taxon>indigoferoid/millettioid clade</taxon>
        <taxon>Phaseoleae</taxon>
        <taxon>Cajanus</taxon>
    </lineage>
</organism>
<protein>
    <recommendedName>
        <fullName evidence="3">Retrovirus-related Pol polyprotein from transposon TNT 1-94</fullName>
    </recommendedName>
</protein>
<accession>A0A151QVM0</accession>
<reference evidence="1" key="1">
    <citation type="journal article" date="2012" name="Nat. Biotechnol.">
        <title>Draft genome sequence of pigeonpea (Cajanus cajan), an orphan legume crop of resource-poor farmers.</title>
        <authorList>
            <person name="Varshney R.K."/>
            <person name="Chen W."/>
            <person name="Li Y."/>
            <person name="Bharti A.K."/>
            <person name="Saxena R.K."/>
            <person name="Schlueter J.A."/>
            <person name="Donoghue M.T."/>
            <person name="Azam S."/>
            <person name="Fan G."/>
            <person name="Whaley A.M."/>
            <person name="Farmer A.D."/>
            <person name="Sheridan J."/>
            <person name="Iwata A."/>
            <person name="Tuteja R."/>
            <person name="Penmetsa R.V."/>
            <person name="Wu W."/>
            <person name="Upadhyaya H.D."/>
            <person name="Yang S.P."/>
            <person name="Shah T."/>
            <person name="Saxena K.B."/>
            <person name="Michael T."/>
            <person name="McCombie W.R."/>
            <person name="Yang B."/>
            <person name="Zhang G."/>
            <person name="Yang H."/>
            <person name="Wang J."/>
            <person name="Spillane C."/>
            <person name="Cook D.R."/>
            <person name="May G.D."/>
            <person name="Xu X."/>
            <person name="Jackson S.A."/>
        </authorList>
    </citation>
    <scope>NUCLEOTIDE SEQUENCE [LARGE SCALE GENOMIC DNA]</scope>
</reference>
<keyword evidence="2" id="KW-1185">Reference proteome</keyword>
<dbReference type="Gramene" id="C.cajan_42876.t">
    <property type="protein sequence ID" value="C.cajan_42876.t.cds1"/>
    <property type="gene ID" value="C.cajan_42876"/>
</dbReference>
<evidence type="ECO:0008006" key="3">
    <source>
        <dbReference type="Google" id="ProtNLM"/>
    </source>
</evidence>
<evidence type="ECO:0000313" key="2">
    <source>
        <dbReference type="Proteomes" id="UP000075243"/>
    </source>
</evidence>
<dbReference type="AlphaFoldDB" id="A0A151QVM0"/>
<evidence type="ECO:0000313" key="1">
    <source>
        <dbReference type="EMBL" id="KYP34344.1"/>
    </source>
</evidence>
<gene>
    <name evidence="1" type="ORF">KK1_044725</name>
</gene>
<dbReference type="Proteomes" id="UP000075243">
    <property type="component" value="Unassembled WGS sequence"/>
</dbReference>
<sequence>MGIDTSIDNEDMCLPNSATTHTILKNNKFFSNLVMQEINISTISGTTNIIEGSGRANILLPGGMKLHIKNTLYSSNSYRNLLSFNDIRLNEFHIETNNEWNVKYFYITKLYLNKKEVLEKLPTFSYGLYCTYVNTVETHILVNKKFYKQ</sequence>
<dbReference type="EMBL" id="KQ484620">
    <property type="protein sequence ID" value="KYP34344.1"/>
    <property type="molecule type" value="Genomic_DNA"/>
</dbReference>
<proteinExistence type="predicted"/>